<feature type="region of interest" description="Disordered" evidence="1">
    <location>
        <begin position="187"/>
        <end position="212"/>
    </location>
</feature>
<gene>
    <name evidence="2" type="ORF">EH55_07035</name>
</gene>
<evidence type="ECO:0000313" key="2">
    <source>
        <dbReference type="EMBL" id="KEJ91722.1"/>
    </source>
</evidence>
<keyword evidence="3" id="KW-1185">Reference proteome</keyword>
<dbReference type="EMBL" id="JMKI01000037">
    <property type="protein sequence ID" value="KEJ91722.1"/>
    <property type="molecule type" value="Genomic_DNA"/>
</dbReference>
<dbReference type="RefSeq" id="WP_051682794.1">
    <property type="nucleotide sequence ID" value="NZ_JMKI01000037.1"/>
</dbReference>
<dbReference type="AlphaFoldDB" id="A0A073J1Z0"/>
<dbReference type="GO" id="GO:0006310">
    <property type="term" value="P:DNA recombination"/>
    <property type="evidence" value="ECO:0007669"/>
    <property type="project" value="InterPro"/>
</dbReference>
<comment type="caution">
    <text evidence="2">The sequence shown here is derived from an EMBL/GenBank/DDBJ whole genome shotgun (WGS) entry which is preliminary data.</text>
</comment>
<dbReference type="GO" id="GO:0003677">
    <property type="term" value="F:DNA binding"/>
    <property type="evidence" value="ECO:0007669"/>
    <property type="project" value="InterPro"/>
</dbReference>
<evidence type="ECO:0000313" key="3">
    <source>
        <dbReference type="Proteomes" id="UP000027665"/>
    </source>
</evidence>
<evidence type="ECO:0008006" key="4">
    <source>
        <dbReference type="Google" id="ProtNLM"/>
    </source>
</evidence>
<sequence length="305" mass="33838">MTSKANEAADTPRFRQLSDKDRALLRKGLCAKCTADDFELFVETCNKTGLDPFMRQIYPVFRPDRKANCDVMQIQVSIDGMRLVAERSGHYAGQVGPFWCGKDGSWKDVWLSDREYPVAAKVGVMRHDFKEVLWAAARFQSYVQTKFDGKPNQMWGKFPDVMIAKCAEALALRKAFPMELSGLYSTEEMSQADNPETANAGKLNVSPDTAPKTKSLETANVQETSPQQPIGADTRVNVERRARAIKALTAMLIDEAGLGLKAAEAADWIKRTVARDDITGMESLTDVEIARCMKTAKDAISKKVA</sequence>
<dbReference type="eggNOG" id="COG3723">
    <property type="taxonomic scope" value="Bacteria"/>
</dbReference>
<organism evidence="2 3">
    <name type="scientific">Synergistes jonesii</name>
    <dbReference type="NCBI Taxonomy" id="2754"/>
    <lineage>
        <taxon>Bacteria</taxon>
        <taxon>Thermotogati</taxon>
        <taxon>Synergistota</taxon>
        <taxon>Synergistia</taxon>
        <taxon>Synergistales</taxon>
        <taxon>Synergistaceae</taxon>
        <taxon>Synergistes</taxon>
    </lineage>
</organism>
<dbReference type="Pfam" id="PF03837">
    <property type="entry name" value="RecT"/>
    <property type="match status" value="1"/>
</dbReference>
<feature type="compositionally biased region" description="Polar residues" evidence="1">
    <location>
        <begin position="187"/>
        <end position="197"/>
    </location>
</feature>
<protein>
    <recommendedName>
        <fullName evidence="4">Phage recombination protein Bet</fullName>
    </recommendedName>
</protein>
<dbReference type="Proteomes" id="UP000027665">
    <property type="component" value="Unassembled WGS sequence"/>
</dbReference>
<dbReference type="GeneID" id="90984006"/>
<reference evidence="2 3" key="1">
    <citation type="submission" date="2014-04" db="EMBL/GenBank/DDBJ databases">
        <title>Draft Genome Sequence of Synergistes jonesii.</title>
        <authorList>
            <person name="Coil D.A."/>
            <person name="Eisen J.A."/>
            <person name="Holland-Moritz H.E."/>
        </authorList>
    </citation>
    <scope>NUCLEOTIDE SEQUENCE [LARGE SCALE GENOMIC DNA]</scope>
    <source>
        <strain evidence="2 3">78-1</strain>
    </source>
</reference>
<dbReference type="STRING" id="2754.EH55_07035"/>
<proteinExistence type="predicted"/>
<dbReference type="InterPro" id="IPR018330">
    <property type="entry name" value="RecT_fam"/>
</dbReference>
<name>A0A073J1Z0_9BACT</name>
<evidence type="ECO:0000256" key="1">
    <source>
        <dbReference type="SAM" id="MobiDB-lite"/>
    </source>
</evidence>
<dbReference type="NCBIfam" id="TIGR01913">
    <property type="entry name" value="bet_lambda"/>
    <property type="match status" value="1"/>
</dbReference>
<dbReference type="InterPro" id="IPR010183">
    <property type="entry name" value="Phage_lambda_Bet"/>
</dbReference>
<dbReference type="OrthoDB" id="7889018at2"/>
<accession>A0A073J1Z0</accession>